<dbReference type="RefSeq" id="WP_154573919.1">
    <property type="nucleotide sequence ID" value="NZ_VUMZ01000003.1"/>
</dbReference>
<dbReference type="Proteomes" id="UP000474676">
    <property type="component" value="Unassembled WGS sequence"/>
</dbReference>
<dbReference type="GeneID" id="303115930"/>
<dbReference type="AlphaFoldDB" id="A0A6L5Y4J9"/>
<sequence length="135" mass="15907">MRGEDIRVYPLPQSAINRYCRLKYLLSRHYLRTFLNDPRVPPDNNLDEQAIRPFCVGKKNWKLIDTVSGTQTSAILYSIVETAKANDLNICQYFKFLLTEIPKHMDDMDLDFRIRCCHGPKKLPEECRKKRTKSK</sequence>
<organism evidence="2 3">
    <name type="scientific">Hornefia butyriciproducens</name>
    <dbReference type="NCBI Taxonomy" id="2652293"/>
    <lineage>
        <taxon>Bacteria</taxon>
        <taxon>Bacillati</taxon>
        <taxon>Bacillota</taxon>
        <taxon>Clostridia</taxon>
        <taxon>Peptostreptococcales</taxon>
        <taxon>Anaerovoracaceae</taxon>
        <taxon>Hornefia</taxon>
    </lineage>
</organism>
<dbReference type="PANTHER" id="PTHR33678">
    <property type="entry name" value="BLL1576 PROTEIN"/>
    <property type="match status" value="1"/>
</dbReference>
<name>A0A6L5Y4J9_9FIRM</name>
<keyword evidence="3" id="KW-1185">Reference proteome</keyword>
<dbReference type="Pfam" id="PF03050">
    <property type="entry name" value="DDE_Tnp_IS66"/>
    <property type="match status" value="1"/>
</dbReference>
<proteinExistence type="predicted"/>
<evidence type="ECO:0000259" key="1">
    <source>
        <dbReference type="Pfam" id="PF03050"/>
    </source>
</evidence>
<comment type="caution">
    <text evidence="2">The sequence shown here is derived from an EMBL/GenBank/DDBJ whole genome shotgun (WGS) entry which is preliminary data.</text>
</comment>
<feature type="domain" description="Transposase IS66 central" evidence="1">
    <location>
        <begin position="24"/>
        <end position="71"/>
    </location>
</feature>
<evidence type="ECO:0000313" key="3">
    <source>
        <dbReference type="Proteomes" id="UP000474676"/>
    </source>
</evidence>
<protein>
    <submittedName>
        <fullName evidence="2">IS66 family transposase</fullName>
    </submittedName>
</protein>
<dbReference type="InterPro" id="IPR004291">
    <property type="entry name" value="Transposase_IS66_central"/>
</dbReference>
<reference evidence="2 3" key="1">
    <citation type="submission" date="2019-08" db="EMBL/GenBank/DDBJ databases">
        <title>In-depth cultivation of the pig gut microbiome towards novel bacterial diversity and tailored functional studies.</title>
        <authorList>
            <person name="Wylensek D."/>
            <person name="Hitch T.C.A."/>
            <person name="Clavel T."/>
        </authorList>
    </citation>
    <scope>NUCLEOTIDE SEQUENCE [LARGE SCALE GENOMIC DNA]</scope>
    <source>
        <strain evidence="2 3">WCA-MUC-591-APC-3H</strain>
    </source>
</reference>
<gene>
    <name evidence="2" type="ORF">FYJ64_03765</name>
</gene>
<dbReference type="EMBL" id="VUMZ01000003">
    <property type="protein sequence ID" value="MST51441.1"/>
    <property type="molecule type" value="Genomic_DNA"/>
</dbReference>
<evidence type="ECO:0000313" key="2">
    <source>
        <dbReference type="EMBL" id="MST51441.1"/>
    </source>
</evidence>
<accession>A0A6L5Y4J9</accession>
<dbReference type="InterPro" id="IPR052344">
    <property type="entry name" value="Transposase-related"/>
</dbReference>